<protein>
    <submittedName>
        <fullName evidence="3">Uncharacterized protein</fullName>
    </submittedName>
</protein>
<dbReference type="PATRIC" id="fig|1227457.3.peg.2847"/>
<feature type="transmembrane region" description="Helical" evidence="2">
    <location>
        <begin position="12"/>
        <end position="34"/>
    </location>
</feature>
<accession>M0N138</accession>
<gene>
    <name evidence="3" type="ORF">C451_14790</name>
</gene>
<evidence type="ECO:0000256" key="1">
    <source>
        <dbReference type="SAM" id="MobiDB-lite"/>
    </source>
</evidence>
<name>M0N138_9EURY</name>
<evidence type="ECO:0000256" key="2">
    <source>
        <dbReference type="SAM" id="Phobius"/>
    </source>
</evidence>
<comment type="caution">
    <text evidence="3">The sequence shown here is derived from an EMBL/GenBank/DDBJ whole genome shotgun (WGS) entry which is preliminary data.</text>
</comment>
<organism evidence="3 4">
    <name type="scientific">Halococcus thailandensis JCM 13552</name>
    <dbReference type="NCBI Taxonomy" id="1227457"/>
    <lineage>
        <taxon>Archaea</taxon>
        <taxon>Methanobacteriati</taxon>
        <taxon>Methanobacteriota</taxon>
        <taxon>Stenosarchaea group</taxon>
        <taxon>Halobacteria</taxon>
        <taxon>Halobacteriales</taxon>
        <taxon>Halococcaceae</taxon>
        <taxon>Halococcus</taxon>
    </lineage>
</organism>
<evidence type="ECO:0000313" key="3">
    <source>
        <dbReference type="EMBL" id="EMA51541.1"/>
    </source>
</evidence>
<keyword evidence="2" id="KW-0472">Membrane</keyword>
<reference evidence="3 4" key="1">
    <citation type="journal article" date="2014" name="PLoS Genet.">
        <title>Phylogenetically driven sequencing of extremely halophilic archaea reveals strategies for static and dynamic osmo-response.</title>
        <authorList>
            <person name="Becker E.A."/>
            <person name="Seitzer P.M."/>
            <person name="Tritt A."/>
            <person name="Larsen D."/>
            <person name="Krusor M."/>
            <person name="Yao A.I."/>
            <person name="Wu D."/>
            <person name="Madern D."/>
            <person name="Eisen J.A."/>
            <person name="Darling A.E."/>
            <person name="Facciotti M.T."/>
        </authorList>
    </citation>
    <scope>NUCLEOTIDE SEQUENCE [LARGE SCALE GENOMIC DNA]</scope>
    <source>
        <strain evidence="3 4">JCM 13552</strain>
    </source>
</reference>
<feature type="transmembrane region" description="Helical" evidence="2">
    <location>
        <begin position="54"/>
        <end position="72"/>
    </location>
</feature>
<keyword evidence="2" id="KW-0812">Transmembrane</keyword>
<dbReference type="EMBL" id="AOMF01000165">
    <property type="protein sequence ID" value="EMA51541.1"/>
    <property type="molecule type" value="Genomic_DNA"/>
</dbReference>
<keyword evidence="4" id="KW-1185">Reference proteome</keyword>
<dbReference type="eggNOG" id="arCOG11103">
    <property type="taxonomic scope" value="Archaea"/>
</dbReference>
<proteinExistence type="predicted"/>
<keyword evidence="2" id="KW-1133">Transmembrane helix</keyword>
<evidence type="ECO:0000313" key="4">
    <source>
        <dbReference type="Proteomes" id="UP000011680"/>
    </source>
</evidence>
<feature type="region of interest" description="Disordered" evidence="1">
    <location>
        <begin position="88"/>
        <end position="114"/>
    </location>
</feature>
<dbReference type="Proteomes" id="UP000011680">
    <property type="component" value="Unassembled WGS sequence"/>
</dbReference>
<sequence>MESPSPSERGRLLAIGFLLLFVPAVFLMVTLLILVIGRNILLNDLTLARIVELYLVKVLLFTVLLFVLYKLLEDVSIRRIPGVLDESDRRKYEEASDDAESFPDAPDYRENREQ</sequence>
<dbReference type="AlphaFoldDB" id="M0N138"/>
<dbReference type="RefSeq" id="WP_007741673.1">
    <property type="nucleotide sequence ID" value="NZ_AOMF01000165.1"/>
</dbReference>